<organism evidence="1 2">
    <name type="scientific">Dorea longicatena DSM 13814</name>
    <dbReference type="NCBI Taxonomy" id="411462"/>
    <lineage>
        <taxon>Bacteria</taxon>
        <taxon>Bacillati</taxon>
        <taxon>Bacillota</taxon>
        <taxon>Clostridia</taxon>
        <taxon>Lachnospirales</taxon>
        <taxon>Lachnospiraceae</taxon>
        <taxon>Dorea</taxon>
    </lineage>
</organism>
<reference evidence="1 2" key="2">
    <citation type="submission" date="2007-04" db="EMBL/GenBank/DDBJ databases">
        <title>Draft genome sequence of Dorea longicatena (DSM 13814).</title>
        <authorList>
            <person name="Sudarsanam P."/>
            <person name="Ley R."/>
            <person name="Guruge J."/>
            <person name="Turnbaugh P.J."/>
            <person name="Mahowald M."/>
            <person name="Liep D."/>
            <person name="Gordon J."/>
        </authorList>
    </citation>
    <scope>NUCLEOTIDE SEQUENCE [LARGE SCALE GENOMIC DNA]</scope>
    <source>
        <strain evidence="1 2">DSM 13814</strain>
    </source>
</reference>
<gene>
    <name evidence="1" type="ORF">DORLON_02010</name>
</gene>
<dbReference type="Proteomes" id="UP000004016">
    <property type="component" value="Unassembled WGS sequence"/>
</dbReference>
<reference evidence="1 2" key="1">
    <citation type="submission" date="2007-03" db="EMBL/GenBank/DDBJ databases">
        <authorList>
            <person name="Fulton L."/>
            <person name="Clifton S."/>
            <person name="Fulton B."/>
            <person name="Xu J."/>
            <person name="Minx P."/>
            <person name="Pepin K.H."/>
            <person name="Johnson M."/>
            <person name="Thiruvilangam P."/>
            <person name="Bhonagiri V."/>
            <person name="Nash W.E."/>
            <person name="Mardis E.R."/>
            <person name="Wilson R.K."/>
        </authorList>
    </citation>
    <scope>NUCLEOTIDE SEQUENCE [LARGE SCALE GENOMIC DNA]</scope>
    <source>
        <strain evidence="1 2">DSM 13814</strain>
    </source>
</reference>
<dbReference type="HOGENOM" id="CLU_2842748_0_0_9"/>
<dbReference type="AlphaFoldDB" id="A6BI81"/>
<protein>
    <submittedName>
        <fullName evidence="1">Uncharacterized protein</fullName>
    </submittedName>
</protein>
<name>A6BI81_9FIRM</name>
<comment type="caution">
    <text evidence="1">The sequence shown here is derived from an EMBL/GenBank/DDBJ whole genome shotgun (WGS) entry which is preliminary data.</text>
</comment>
<accession>A6BI81</accession>
<evidence type="ECO:0000313" key="2">
    <source>
        <dbReference type="Proteomes" id="UP000004016"/>
    </source>
</evidence>
<proteinExistence type="predicted"/>
<evidence type="ECO:0000313" key="1">
    <source>
        <dbReference type="EMBL" id="EDM62616.1"/>
    </source>
</evidence>
<sequence>MQWTQSNLFEEGFIAMLPTDLYNGADIPFNAIAGSIIMTCNVWIKILTDEKEVIFIRQTKACPIN</sequence>
<dbReference type="EMBL" id="AAXB02000011">
    <property type="protein sequence ID" value="EDM62616.1"/>
    <property type="molecule type" value="Genomic_DNA"/>
</dbReference>